<evidence type="ECO:0000259" key="1">
    <source>
        <dbReference type="Pfam" id="PF02627"/>
    </source>
</evidence>
<dbReference type="GO" id="GO:0051920">
    <property type="term" value="F:peroxiredoxin activity"/>
    <property type="evidence" value="ECO:0007669"/>
    <property type="project" value="InterPro"/>
</dbReference>
<proteinExistence type="predicted"/>
<protein>
    <submittedName>
        <fullName evidence="2">Alkylhydroperoxidase</fullName>
    </submittedName>
</protein>
<keyword evidence="2" id="KW-0560">Oxidoreductase</keyword>
<dbReference type="InterPro" id="IPR029032">
    <property type="entry name" value="AhpD-like"/>
</dbReference>
<dbReference type="Proteomes" id="UP000066480">
    <property type="component" value="Chromosome"/>
</dbReference>
<dbReference type="SUPFAM" id="SSF69118">
    <property type="entry name" value="AhpD-like"/>
    <property type="match status" value="1"/>
</dbReference>
<gene>
    <name evidence="2" type="ORF">VV02_01295</name>
</gene>
<dbReference type="STRING" id="571913.VV02_01295"/>
<name>A0A0K1JP89_9MICO</name>
<keyword evidence="2" id="KW-0575">Peroxidase</keyword>
<reference evidence="2 3" key="1">
    <citation type="submission" date="2015-03" db="EMBL/GenBank/DDBJ databases">
        <title>Luteipulveratus halotolerans sp. nov., a novel actinobacterium (Dermacoccaceae) from Sarawak, Malaysia.</title>
        <authorList>
            <person name="Juboi H."/>
            <person name="Basik A."/>
            <person name="Shamsul S.S."/>
            <person name="Arnold P."/>
            <person name="Schmitt E.K."/>
            <person name="Sanglier J.-J."/>
            <person name="Yeo T."/>
        </authorList>
    </citation>
    <scope>NUCLEOTIDE SEQUENCE [LARGE SCALE GENOMIC DNA]</scope>
    <source>
        <strain evidence="2 3">MN07-A0370</strain>
    </source>
</reference>
<keyword evidence="3" id="KW-1185">Reference proteome</keyword>
<organism evidence="2 3">
    <name type="scientific">Luteipulveratus mongoliensis</name>
    <dbReference type="NCBI Taxonomy" id="571913"/>
    <lineage>
        <taxon>Bacteria</taxon>
        <taxon>Bacillati</taxon>
        <taxon>Actinomycetota</taxon>
        <taxon>Actinomycetes</taxon>
        <taxon>Micrococcales</taxon>
        <taxon>Dermacoccaceae</taxon>
        <taxon>Luteipulveratus</taxon>
    </lineage>
</organism>
<dbReference type="PANTHER" id="PTHR34846">
    <property type="entry name" value="4-CARBOXYMUCONOLACTONE DECARBOXYLASE FAMILY PROTEIN (AFU_ORTHOLOGUE AFUA_6G11590)"/>
    <property type="match status" value="1"/>
</dbReference>
<dbReference type="NCBIfam" id="TIGR00778">
    <property type="entry name" value="ahpD_dom"/>
    <property type="match status" value="1"/>
</dbReference>
<sequence>MQRMDLMAVIPDAYQAVLGLEKYSRSHVDPTLYELVKLRASMINGCAYCVDMHSHDAMEAGETAQRLFGLAAWEDGPFYTDKERAALALTDEATRLGEHGVTDEVWNNATSHFTDEEVANLLVAIATINVWNRICVPTRREPAHR</sequence>
<dbReference type="PANTHER" id="PTHR34846:SF10">
    <property type="entry name" value="CYTOPLASMIC PROTEIN"/>
    <property type="match status" value="1"/>
</dbReference>
<feature type="domain" description="Carboxymuconolactone decarboxylase-like" evidence="1">
    <location>
        <begin position="12"/>
        <end position="92"/>
    </location>
</feature>
<dbReference type="InterPro" id="IPR004675">
    <property type="entry name" value="AhpD_core"/>
</dbReference>
<dbReference type="InterPro" id="IPR003779">
    <property type="entry name" value="CMD-like"/>
</dbReference>
<dbReference type="OrthoDB" id="657225at2"/>
<dbReference type="Pfam" id="PF02627">
    <property type="entry name" value="CMD"/>
    <property type="match status" value="1"/>
</dbReference>
<evidence type="ECO:0000313" key="3">
    <source>
        <dbReference type="Proteomes" id="UP000066480"/>
    </source>
</evidence>
<dbReference type="PATRIC" id="fig|571913.6.peg.267"/>
<dbReference type="KEGG" id="lmoi:VV02_01295"/>
<dbReference type="AlphaFoldDB" id="A0A0K1JP89"/>
<evidence type="ECO:0000313" key="2">
    <source>
        <dbReference type="EMBL" id="AKU18534.1"/>
    </source>
</evidence>
<dbReference type="EMBL" id="CP011112">
    <property type="protein sequence ID" value="AKU18534.1"/>
    <property type="molecule type" value="Genomic_DNA"/>
</dbReference>
<dbReference type="Gene3D" id="1.20.1290.10">
    <property type="entry name" value="AhpD-like"/>
    <property type="match status" value="1"/>
</dbReference>
<accession>A0A0K1JP89</accession>